<dbReference type="SMART" id="SM00382">
    <property type="entry name" value="AAA"/>
    <property type="match status" value="1"/>
</dbReference>
<feature type="domain" description="AAA+ ATPase" evidence="5">
    <location>
        <begin position="71"/>
        <end position="225"/>
    </location>
</feature>
<evidence type="ECO:0000313" key="6">
    <source>
        <dbReference type="EMBL" id="MFC1433498.1"/>
    </source>
</evidence>
<dbReference type="Gene3D" id="3.40.50.300">
    <property type="entry name" value="P-loop containing nucleotide triphosphate hydrolases"/>
    <property type="match status" value="1"/>
</dbReference>
<gene>
    <name evidence="6" type="ORF">ACEZDB_22895</name>
</gene>
<comment type="caution">
    <text evidence="6">The sequence shown here is derived from an EMBL/GenBank/DDBJ whole genome shotgun (WGS) entry which is preliminary data.</text>
</comment>
<dbReference type="InterPro" id="IPR003960">
    <property type="entry name" value="ATPase_AAA_CS"/>
</dbReference>
<evidence type="ECO:0000259" key="5">
    <source>
        <dbReference type="SMART" id="SM00382"/>
    </source>
</evidence>
<dbReference type="PROSITE" id="PS00674">
    <property type="entry name" value="AAA"/>
    <property type="match status" value="1"/>
</dbReference>
<evidence type="ECO:0000313" key="7">
    <source>
        <dbReference type="Proteomes" id="UP001592530"/>
    </source>
</evidence>
<dbReference type="PANTHER" id="PTHR23073">
    <property type="entry name" value="26S PROTEASOME REGULATORY SUBUNIT"/>
    <property type="match status" value="1"/>
</dbReference>
<proteinExistence type="inferred from homology"/>
<keyword evidence="2 4" id="KW-0547">Nucleotide-binding</keyword>
<evidence type="ECO:0000256" key="3">
    <source>
        <dbReference type="ARBA" id="ARBA00022840"/>
    </source>
</evidence>
<dbReference type="Pfam" id="PF00004">
    <property type="entry name" value="AAA"/>
    <property type="match status" value="1"/>
</dbReference>
<dbReference type="EMBL" id="JBHEZY010000009">
    <property type="protein sequence ID" value="MFC1433498.1"/>
    <property type="molecule type" value="Genomic_DNA"/>
</dbReference>
<evidence type="ECO:0000256" key="2">
    <source>
        <dbReference type="ARBA" id="ARBA00022741"/>
    </source>
</evidence>
<organism evidence="6 7">
    <name type="scientific">Streptacidiphilus alkalitolerans</name>
    <dbReference type="NCBI Taxonomy" id="3342712"/>
    <lineage>
        <taxon>Bacteria</taxon>
        <taxon>Bacillati</taxon>
        <taxon>Actinomycetota</taxon>
        <taxon>Actinomycetes</taxon>
        <taxon>Kitasatosporales</taxon>
        <taxon>Streptomycetaceae</taxon>
        <taxon>Streptacidiphilus</taxon>
    </lineage>
</organism>
<dbReference type="SUPFAM" id="SSF52540">
    <property type="entry name" value="P-loop containing nucleoside triphosphate hydrolases"/>
    <property type="match status" value="1"/>
</dbReference>
<dbReference type="Proteomes" id="UP001592530">
    <property type="component" value="Unassembled WGS sequence"/>
</dbReference>
<accession>A0ABV6X647</accession>
<keyword evidence="3 4" id="KW-0067">ATP-binding</keyword>
<sequence length="308" mass="33346">MASQDDLFHPVIELPEPVRRARYGRLVGLDDTKDRLRKEAVLLADPRRLRAWASEHHGHDGIAALGLFTDRAPLFVFAGDVGSGKSALAESFGCDLAEHLDLPVYLYRLKLATRGSGLVGEMTALVGDAFAHLQEKGRRARGARGVNSVLILVVDEADALVQSREAQQMHHEDRAGVDAFLAGVDSLAGADVPVLVVLCTNRVGALDPALMRRAAATLTFTRPDEQQRRAVLTDALRGMMIRPDTIAKLAELTGPDGDRPGYTFSDLTQRLVPAAVLHAFPDRPVTDADLLTLATELAPSPVFTEQQP</sequence>
<dbReference type="InterPro" id="IPR003593">
    <property type="entry name" value="AAA+_ATPase"/>
</dbReference>
<dbReference type="InterPro" id="IPR027417">
    <property type="entry name" value="P-loop_NTPase"/>
</dbReference>
<protein>
    <submittedName>
        <fullName evidence="6">AAA family ATPase</fullName>
    </submittedName>
</protein>
<dbReference type="InterPro" id="IPR003959">
    <property type="entry name" value="ATPase_AAA_core"/>
</dbReference>
<comment type="similarity">
    <text evidence="1 4">Belongs to the AAA ATPase family.</text>
</comment>
<evidence type="ECO:0000256" key="1">
    <source>
        <dbReference type="ARBA" id="ARBA00006914"/>
    </source>
</evidence>
<dbReference type="InterPro" id="IPR050221">
    <property type="entry name" value="26S_Proteasome_ATPase"/>
</dbReference>
<dbReference type="RefSeq" id="WP_380555589.1">
    <property type="nucleotide sequence ID" value="NZ_JBHEZY010000009.1"/>
</dbReference>
<evidence type="ECO:0000256" key="4">
    <source>
        <dbReference type="RuleBase" id="RU003651"/>
    </source>
</evidence>
<name>A0ABV6X647_9ACTN</name>
<reference evidence="6 7" key="1">
    <citation type="submission" date="2024-09" db="EMBL/GenBank/DDBJ databases">
        <authorList>
            <person name="Lee S.D."/>
        </authorList>
    </citation>
    <scope>NUCLEOTIDE SEQUENCE [LARGE SCALE GENOMIC DNA]</scope>
    <source>
        <strain evidence="6 7">N1-3</strain>
    </source>
</reference>